<gene>
    <name evidence="4" type="ORF">EDD29_4070</name>
</gene>
<evidence type="ECO:0000259" key="3">
    <source>
        <dbReference type="Pfam" id="PF25549"/>
    </source>
</evidence>
<dbReference type="InterPro" id="IPR026588">
    <property type="entry name" value="Choice_anch_A"/>
</dbReference>
<evidence type="ECO:0000313" key="5">
    <source>
        <dbReference type="Proteomes" id="UP000272400"/>
    </source>
</evidence>
<dbReference type="AlphaFoldDB" id="A0A3N1D0D1"/>
<evidence type="ECO:0000313" key="4">
    <source>
        <dbReference type="EMBL" id="ROO86498.1"/>
    </source>
</evidence>
<feature type="region of interest" description="Disordered" evidence="1">
    <location>
        <begin position="371"/>
        <end position="391"/>
    </location>
</feature>
<reference evidence="4 5" key="1">
    <citation type="submission" date="2018-11" db="EMBL/GenBank/DDBJ databases">
        <title>Sequencing the genomes of 1000 actinobacteria strains.</title>
        <authorList>
            <person name="Klenk H.-P."/>
        </authorList>
    </citation>
    <scope>NUCLEOTIDE SEQUENCE [LARGE SCALE GENOMIC DNA]</scope>
    <source>
        <strain evidence="4 5">DSM 44254</strain>
    </source>
</reference>
<dbReference type="Pfam" id="PF20597">
    <property type="entry name" value="pAdhesive_15"/>
    <property type="match status" value="1"/>
</dbReference>
<keyword evidence="5" id="KW-1185">Reference proteome</keyword>
<evidence type="ECO:0000259" key="2">
    <source>
        <dbReference type="Pfam" id="PF20597"/>
    </source>
</evidence>
<comment type="caution">
    <text evidence="4">The sequence shown here is derived from an EMBL/GenBank/DDBJ whole genome shotgun (WGS) entry which is preliminary data.</text>
</comment>
<sequence length="551" mass="57222">MKINYTVRGVLGIAIAGALAAAVGGIAVGAVGESPGAVPYAPVDPMADARGFNVVVEGNARVTGNENEATMAIGGNLSIGGTYNVGNEGRGGFTFPGDAAATALVVGGRVNFADSVAGGVVRVLDNGYLKVGDVSNGDVLVTDANNALRDTREVPDGAGYDATPHVELTTRQPVASVSAATGLDFAALFGEFRARSAELAECENTVILRDTAGDPLPDQDTVPTQSNLRIELTEGVTNVLNITAENLANIASITYSPVPSADTPLLVNVDTTGVGDTFTWPVNTDNIAGPQAPYILWNFPTATSITMPESGADSLEGTLYAPNAHLTDLDSSNIEGDIVVAELTHGSATANGGEFHYFPFAATLDCGASPSPSPTVTTPTPTVTPTPTTVPIADGGLVVEKRADRTHADVGDIIDFTITARNVTDQTRAETLTDDLSDLLQFASVVGTPTASLPELTFDSPLLTWNGDLDPGESVTISYTVRATAEGEIHNVVTWPGGSECLEVWVWDRDRPYPSGEHHPSGRPRPGAHCNPGGNGVPEDPNHWHLSRPPQ</sequence>
<feature type="domain" description="Choice-of-anchor A" evidence="2">
    <location>
        <begin position="46"/>
        <end position="357"/>
    </location>
</feature>
<proteinExistence type="predicted"/>
<accession>A0A3N1D0D1</accession>
<feature type="domain" description="DUF7927" evidence="3">
    <location>
        <begin position="398"/>
        <end position="494"/>
    </location>
</feature>
<organism evidence="4 5">
    <name type="scientific">Actinocorallia herbida</name>
    <dbReference type="NCBI Taxonomy" id="58109"/>
    <lineage>
        <taxon>Bacteria</taxon>
        <taxon>Bacillati</taxon>
        <taxon>Actinomycetota</taxon>
        <taxon>Actinomycetes</taxon>
        <taxon>Streptosporangiales</taxon>
        <taxon>Thermomonosporaceae</taxon>
        <taxon>Actinocorallia</taxon>
    </lineage>
</organism>
<dbReference type="Proteomes" id="UP000272400">
    <property type="component" value="Unassembled WGS sequence"/>
</dbReference>
<dbReference type="InterPro" id="IPR057687">
    <property type="entry name" value="DUF7927"/>
</dbReference>
<dbReference type="RefSeq" id="WP_148086027.1">
    <property type="nucleotide sequence ID" value="NZ_RJKE01000001.1"/>
</dbReference>
<protein>
    <submittedName>
        <fullName evidence="4">Putative repeat protein (TIGR01451 family)/choice-of-anchor A domain-containing protein</fullName>
    </submittedName>
</protein>
<dbReference type="OrthoDB" id="3404418at2"/>
<evidence type="ECO:0000256" key="1">
    <source>
        <dbReference type="SAM" id="MobiDB-lite"/>
    </source>
</evidence>
<feature type="compositionally biased region" description="Low complexity" evidence="1">
    <location>
        <begin position="374"/>
        <end position="391"/>
    </location>
</feature>
<dbReference type="Pfam" id="PF25549">
    <property type="entry name" value="DUF7927"/>
    <property type="match status" value="1"/>
</dbReference>
<dbReference type="NCBIfam" id="TIGR04215">
    <property type="entry name" value="choice_anch_A"/>
    <property type="match status" value="1"/>
</dbReference>
<feature type="region of interest" description="Disordered" evidence="1">
    <location>
        <begin position="512"/>
        <end position="551"/>
    </location>
</feature>
<dbReference type="EMBL" id="RJKE01000001">
    <property type="protein sequence ID" value="ROO86498.1"/>
    <property type="molecule type" value="Genomic_DNA"/>
</dbReference>
<name>A0A3N1D0D1_9ACTN</name>